<sequence>MLQILFVLSAVATAASLPATQVASSHGYAAINYNNISCVIENDELFINGKSYGKLNETDKVELDRYLSESVEWTQQTTGNIAKNIEQMLGNLFESQKQFWSNIFGYGESDKTNTDLANPTTKTNQNDELKFPDPPKFCLQ</sequence>
<protein>
    <submittedName>
        <fullName evidence="4">Pepsin-I3 domain-containing protein</fullName>
    </submittedName>
</protein>
<dbReference type="Gene3D" id="3.30.1120.50">
    <property type="entry name" value="Pepsin inhibitor-3"/>
    <property type="match status" value="1"/>
</dbReference>
<name>A0A0N5B0M1_9BILA</name>
<evidence type="ECO:0000313" key="3">
    <source>
        <dbReference type="Proteomes" id="UP000046393"/>
    </source>
</evidence>
<proteinExistence type="predicted"/>
<dbReference type="WBParaSite" id="SMUV_0001082301-mRNA-1">
    <property type="protein sequence ID" value="SMUV_0001082301-mRNA-1"/>
    <property type="gene ID" value="SMUV_0001082301"/>
</dbReference>
<organism evidence="3 4">
    <name type="scientific">Syphacia muris</name>
    <dbReference type="NCBI Taxonomy" id="451379"/>
    <lineage>
        <taxon>Eukaryota</taxon>
        <taxon>Metazoa</taxon>
        <taxon>Ecdysozoa</taxon>
        <taxon>Nematoda</taxon>
        <taxon>Chromadorea</taxon>
        <taxon>Rhabditida</taxon>
        <taxon>Spirurina</taxon>
        <taxon>Oxyuridomorpha</taxon>
        <taxon>Oxyuroidea</taxon>
        <taxon>Oxyuridae</taxon>
        <taxon>Syphacia</taxon>
    </lineage>
</organism>
<feature type="compositionally biased region" description="Polar residues" evidence="1">
    <location>
        <begin position="114"/>
        <end position="124"/>
    </location>
</feature>
<feature type="chain" id="PRO_5005893592" evidence="2">
    <location>
        <begin position="17"/>
        <end position="140"/>
    </location>
</feature>
<dbReference type="AlphaFoldDB" id="A0A0N5B0M1"/>
<dbReference type="PANTHER" id="PTHR37969">
    <property type="entry name" value="PROTEIN CBG07421-RELATED"/>
    <property type="match status" value="1"/>
</dbReference>
<evidence type="ECO:0000313" key="4">
    <source>
        <dbReference type="WBParaSite" id="SMUV_0001082301-mRNA-1"/>
    </source>
</evidence>
<feature type="region of interest" description="Disordered" evidence="1">
    <location>
        <begin position="111"/>
        <end position="140"/>
    </location>
</feature>
<reference evidence="4" key="1">
    <citation type="submission" date="2017-02" db="UniProtKB">
        <authorList>
            <consortium name="WormBaseParasite"/>
        </authorList>
    </citation>
    <scope>IDENTIFICATION</scope>
</reference>
<dbReference type="PANTHER" id="PTHR37969:SF1">
    <property type="entry name" value="PROTEIN CBG13105"/>
    <property type="match status" value="1"/>
</dbReference>
<dbReference type="InterPro" id="IPR051901">
    <property type="entry name" value="Protease_Inhibitor_I33"/>
</dbReference>
<keyword evidence="2" id="KW-0732">Signal</keyword>
<dbReference type="InterPro" id="IPR038412">
    <property type="entry name" value="Pepsin-I3_sf"/>
</dbReference>
<evidence type="ECO:0000256" key="1">
    <source>
        <dbReference type="SAM" id="MobiDB-lite"/>
    </source>
</evidence>
<dbReference type="Proteomes" id="UP000046393">
    <property type="component" value="Unplaced"/>
</dbReference>
<accession>A0A0N5B0M1</accession>
<keyword evidence="3" id="KW-1185">Reference proteome</keyword>
<evidence type="ECO:0000256" key="2">
    <source>
        <dbReference type="SAM" id="SignalP"/>
    </source>
</evidence>
<feature type="signal peptide" evidence="2">
    <location>
        <begin position="1"/>
        <end position="16"/>
    </location>
</feature>